<dbReference type="EMBL" id="LR796499">
    <property type="protein sequence ID" value="CAB4149288.1"/>
    <property type="molecule type" value="Genomic_DNA"/>
</dbReference>
<organism evidence="1">
    <name type="scientific">uncultured Caudovirales phage</name>
    <dbReference type="NCBI Taxonomy" id="2100421"/>
    <lineage>
        <taxon>Viruses</taxon>
        <taxon>Duplodnaviria</taxon>
        <taxon>Heunggongvirae</taxon>
        <taxon>Uroviricota</taxon>
        <taxon>Caudoviricetes</taxon>
        <taxon>Peduoviridae</taxon>
        <taxon>Maltschvirus</taxon>
        <taxon>Maltschvirus maltsch</taxon>
    </lineage>
</organism>
<name>A0A6J5MRE2_9CAUD</name>
<sequence length="53" mass="6322">MPEYIVTETNRYKVVAHSLADAQYVWRQYISEQQFEDDVEFIDGKTEYEEGAE</sequence>
<accession>A0A6J5MRE2</accession>
<proteinExistence type="predicted"/>
<gene>
    <name evidence="1" type="ORF">UFOVP536_71</name>
</gene>
<reference evidence="1" key="1">
    <citation type="submission" date="2020-04" db="EMBL/GenBank/DDBJ databases">
        <authorList>
            <person name="Chiriac C."/>
            <person name="Salcher M."/>
            <person name="Ghai R."/>
            <person name="Kavagutti S V."/>
        </authorList>
    </citation>
    <scope>NUCLEOTIDE SEQUENCE</scope>
</reference>
<protein>
    <submittedName>
        <fullName evidence="1">Uncharacterized protein</fullName>
    </submittedName>
</protein>
<evidence type="ECO:0000313" key="1">
    <source>
        <dbReference type="EMBL" id="CAB4149288.1"/>
    </source>
</evidence>